<keyword evidence="3" id="KW-0418">Kinase</keyword>
<dbReference type="Proteomes" id="UP000294933">
    <property type="component" value="Unassembled WGS sequence"/>
</dbReference>
<keyword evidence="3" id="KW-0808">Transferase</keyword>
<evidence type="ECO:0000256" key="1">
    <source>
        <dbReference type="SAM" id="MobiDB-lite"/>
    </source>
</evidence>
<dbReference type="GO" id="GO:0004674">
    <property type="term" value="F:protein serine/threonine kinase activity"/>
    <property type="evidence" value="ECO:0007669"/>
    <property type="project" value="TreeGrafter"/>
</dbReference>
<evidence type="ECO:0000313" key="3">
    <source>
        <dbReference type="EMBL" id="TDL21254.1"/>
    </source>
</evidence>
<dbReference type="EMBL" id="ML170182">
    <property type="protein sequence ID" value="TDL21254.1"/>
    <property type="molecule type" value="Genomic_DNA"/>
</dbReference>
<dbReference type="InterPro" id="IPR000719">
    <property type="entry name" value="Prot_kinase_dom"/>
</dbReference>
<dbReference type="PANTHER" id="PTHR44329">
    <property type="entry name" value="SERINE/THREONINE-PROTEIN KINASE TNNI3K-RELATED"/>
    <property type="match status" value="1"/>
</dbReference>
<dbReference type="GO" id="GO:0005524">
    <property type="term" value="F:ATP binding"/>
    <property type="evidence" value="ECO:0007669"/>
    <property type="project" value="InterPro"/>
</dbReference>
<gene>
    <name evidence="3" type="ORF">BD410DRAFT_771765</name>
</gene>
<reference evidence="3 4" key="1">
    <citation type="submission" date="2018-06" db="EMBL/GenBank/DDBJ databases">
        <title>A transcriptomic atlas of mushroom development highlights an independent origin of complex multicellularity.</title>
        <authorList>
            <consortium name="DOE Joint Genome Institute"/>
            <person name="Krizsan K."/>
            <person name="Almasi E."/>
            <person name="Merenyi Z."/>
            <person name="Sahu N."/>
            <person name="Viragh M."/>
            <person name="Koszo T."/>
            <person name="Mondo S."/>
            <person name="Kiss B."/>
            <person name="Balint B."/>
            <person name="Kues U."/>
            <person name="Barry K."/>
            <person name="Hegedus J.C."/>
            <person name="Henrissat B."/>
            <person name="Johnson J."/>
            <person name="Lipzen A."/>
            <person name="Ohm R."/>
            <person name="Nagy I."/>
            <person name="Pangilinan J."/>
            <person name="Yan J."/>
            <person name="Xiong Y."/>
            <person name="Grigoriev I.V."/>
            <person name="Hibbett D.S."/>
            <person name="Nagy L.G."/>
        </authorList>
    </citation>
    <scope>NUCLEOTIDE SEQUENCE [LARGE SCALE GENOMIC DNA]</scope>
    <source>
        <strain evidence="3 4">SZMC22713</strain>
    </source>
</reference>
<dbReference type="OrthoDB" id="4062651at2759"/>
<feature type="compositionally biased region" description="Polar residues" evidence="1">
    <location>
        <begin position="370"/>
        <end position="379"/>
    </location>
</feature>
<evidence type="ECO:0000259" key="2">
    <source>
        <dbReference type="PROSITE" id="PS50011"/>
    </source>
</evidence>
<dbReference type="InterPro" id="IPR011009">
    <property type="entry name" value="Kinase-like_dom_sf"/>
</dbReference>
<feature type="region of interest" description="Disordered" evidence="1">
    <location>
        <begin position="365"/>
        <end position="395"/>
    </location>
</feature>
<dbReference type="SUPFAM" id="SSF56112">
    <property type="entry name" value="Protein kinase-like (PK-like)"/>
    <property type="match status" value="2"/>
</dbReference>
<proteinExistence type="predicted"/>
<dbReference type="STRING" id="50990.A0A4Y7Q0T9"/>
<sequence length="709" mass="80693">MSIASDHWESCAEMMKHALEHDLCDFSRVVSNIVGSKRDIIMDLPTEQVRIIMEILQELIDSHFAEHRIFERVLRKVVKTRRILPSYLFLSGVKRSGAYAVTGGGFADVWRGELEGKPVALKVVRVFELNNKATEMHQNFCEEAMMWRQFRHPNILPFLGIYEHEDSLALVSPWMPEGHVGTFLRTHPDANRLEIVRGIANGICYLHGLKPQVVHGDLHPRNILIDSHEQPRIADFGLSKINDSQGTSNMAATSHGGGILRWQAPELLNPERFGHEHARATTCSDVYAFSFICYEIFTDQVPLSNLADVAVLVAVAVHDRRPVRPEGISAITRGLGENMWNLLQSCWKPKADERPTMLEVTRKLSPPHIRSSSNTTNDATLRAEGSPGPQVNSYDDETTYRSKFAFTHLESARRFLSTLPDLDEVTTELNRVGLQYLHFGGPKGTFKVFFERRNKPASFMKVVRIAKVWKDLRHENIAQLYGYCVISRNPGLVHASGTHGNLENYLRSRMHMVTVRTPKKLELLMDVAEGLRYLHSQNLLHGKLRAVSRIPTSSWFWSHNTLQANVHVGNDDRALLCDFSFPITDAGAHNPQIGNDEVEADYVRWLAYELFDEHVSTMRKLTFATDMYSYGCLMHEVLSGELPYYDISIRDVESEKRQKRSPARPDGVSDKPWALMKEFWSADPTSRPNASDVCTMLQELTKQMHMLRV</sequence>
<dbReference type="InterPro" id="IPR051681">
    <property type="entry name" value="Ser/Thr_Kinases-Pseudokinases"/>
</dbReference>
<evidence type="ECO:0000313" key="4">
    <source>
        <dbReference type="Proteomes" id="UP000294933"/>
    </source>
</evidence>
<name>A0A4Y7Q0T9_9AGAM</name>
<dbReference type="PROSITE" id="PS50011">
    <property type="entry name" value="PROTEIN_KINASE_DOM"/>
    <property type="match status" value="2"/>
</dbReference>
<dbReference type="VEuPathDB" id="FungiDB:BD410DRAFT_771765"/>
<feature type="domain" description="Protein kinase" evidence="2">
    <location>
        <begin position="376"/>
        <end position="708"/>
    </location>
</feature>
<protein>
    <submittedName>
        <fullName evidence="3">Kinase-like protein</fullName>
    </submittedName>
</protein>
<organism evidence="3 4">
    <name type="scientific">Rickenella mellea</name>
    <dbReference type="NCBI Taxonomy" id="50990"/>
    <lineage>
        <taxon>Eukaryota</taxon>
        <taxon>Fungi</taxon>
        <taxon>Dikarya</taxon>
        <taxon>Basidiomycota</taxon>
        <taxon>Agaricomycotina</taxon>
        <taxon>Agaricomycetes</taxon>
        <taxon>Hymenochaetales</taxon>
        <taxon>Rickenellaceae</taxon>
        <taxon>Rickenella</taxon>
    </lineage>
</organism>
<feature type="domain" description="Protein kinase" evidence="2">
    <location>
        <begin position="95"/>
        <end position="369"/>
    </location>
</feature>
<dbReference type="AlphaFoldDB" id="A0A4Y7Q0T9"/>
<accession>A0A4Y7Q0T9</accession>
<dbReference type="Gene3D" id="1.10.510.10">
    <property type="entry name" value="Transferase(Phosphotransferase) domain 1"/>
    <property type="match status" value="2"/>
</dbReference>
<keyword evidence="4" id="KW-1185">Reference proteome</keyword>
<dbReference type="InterPro" id="IPR001245">
    <property type="entry name" value="Ser-Thr/Tyr_kinase_cat_dom"/>
</dbReference>
<dbReference type="Pfam" id="PF07714">
    <property type="entry name" value="PK_Tyr_Ser-Thr"/>
    <property type="match status" value="2"/>
</dbReference>